<proteinExistence type="predicted"/>
<feature type="region of interest" description="Disordered" evidence="1">
    <location>
        <begin position="1"/>
        <end position="48"/>
    </location>
</feature>
<dbReference type="Proteomes" id="UP000607653">
    <property type="component" value="Unassembled WGS sequence"/>
</dbReference>
<keyword evidence="3" id="KW-1185">Reference proteome</keyword>
<dbReference type="EMBL" id="DUZY01000002">
    <property type="protein sequence ID" value="DAD29081.1"/>
    <property type="molecule type" value="Genomic_DNA"/>
</dbReference>
<reference evidence="2 3" key="1">
    <citation type="journal article" date="2020" name="Mol. Biol. Evol.">
        <title>Distinct Expression and Methylation Patterns for Genes with Different Fates following a Single Whole-Genome Duplication in Flowering Plants.</title>
        <authorList>
            <person name="Shi T."/>
            <person name="Rahmani R.S."/>
            <person name="Gugger P.F."/>
            <person name="Wang M."/>
            <person name="Li H."/>
            <person name="Zhang Y."/>
            <person name="Li Z."/>
            <person name="Wang Q."/>
            <person name="Van de Peer Y."/>
            <person name="Marchal K."/>
            <person name="Chen J."/>
        </authorList>
    </citation>
    <scope>NUCLEOTIDE SEQUENCE [LARGE SCALE GENOMIC DNA]</scope>
    <source>
        <tissue evidence="2">Leaf</tissue>
    </source>
</reference>
<comment type="caution">
    <text evidence="2">The sequence shown here is derived from an EMBL/GenBank/DDBJ whole genome shotgun (WGS) entry which is preliminary data.</text>
</comment>
<accession>A0A822YC33</accession>
<organism evidence="2 3">
    <name type="scientific">Nelumbo nucifera</name>
    <name type="common">Sacred lotus</name>
    <dbReference type="NCBI Taxonomy" id="4432"/>
    <lineage>
        <taxon>Eukaryota</taxon>
        <taxon>Viridiplantae</taxon>
        <taxon>Streptophyta</taxon>
        <taxon>Embryophyta</taxon>
        <taxon>Tracheophyta</taxon>
        <taxon>Spermatophyta</taxon>
        <taxon>Magnoliopsida</taxon>
        <taxon>Proteales</taxon>
        <taxon>Nelumbonaceae</taxon>
        <taxon>Nelumbo</taxon>
    </lineage>
</organism>
<sequence length="64" mass="7538">MLEDINKEGEEKGAKVEEEEGRGSELNRKYPSGEDIDEHKQRVYNRKRRDIYLEMKEQGVRGGK</sequence>
<evidence type="ECO:0000313" key="2">
    <source>
        <dbReference type="EMBL" id="DAD29081.1"/>
    </source>
</evidence>
<protein>
    <submittedName>
        <fullName evidence="2">Uncharacterized protein</fullName>
    </submittedName>
</protein>
<evidence type="ECO:0000313" key="3">
    <source>
        <dbReference type="Proteomes" id="UP000607653"/>
    </source>
</evidence>
<dbReference type="AlphaFoldDB" id="A0A822YC33"/>
<evidence type="ECO:0000256" key="1">
    <source>
        <dbReference type="SAM" id="MobiDB-lite"/>
    </source>
</evidence>
<feature type="compositionally biased region" description="Basic and acidic residues" evidence="1">
    <location>
        <begin position="1"/>
        <end position="41"/>
    </location>
</feature>
<gene>
    <name evidence="2" type="ORF">HUJ06_030549</name>
</gene>
<name>A0A822YC33_NELNU</name>